<dbReference type="HOGENOM" id="CLU_3235698_0_0_9"/>
<dbReference type="EMBL" id="CP000817">
    <property type="protein sequence ID" value="ACA37967.1"/>
    <property type="molecule type" value="Genomic_DNA"/>
</dbReference>
<evidence type="ECO:0000313" key="2">
    <source>
        <dbReference type="Proteomes" id="UP000002164"/>
    </source>
</evidence>
<evidence type="ECO:0000313" key="1">
    <source>
        <dbReference type="EMBL" id="ACA37967.1"/>
    </source>
</evidence>
<organism evidence="1 2">
    <name type="scientific">Lysinibacillus sphaericus (strain C3-41)</name>
    <dbReference type="NCBI Taxonomy" id="444177"/>
    <lineage>
        <taxon>Bacteria</taxon>
        <taxon>Bacillati</taxon>
        <taxon>Bacillota</taxon>
        <taxon>Bacilli</taxon>
        <taxon>Bacillales</taxon>
        <taxon>Bacillaceae</taxon>
        <taxon>Lysinibacillus</taxon>
    </lineage>
</organism>
<dbReference type="KEGG" id="lsp:Bsph_0340"/>
<name>B1HUT7_LYSSC</name>
<proteinExistence type="predicted"/>
<reference evidence="1 2" key="1">
    <citation type="journal article" date="2008" name="J. Bacteriol.">
        <title>Complete genome sequence of the mosquitocidal bacterium Bacillus sphaericus C3-41 and comparison with those of closely related Bacillus species.</title>
        <authorList>
            <person name="Hu X."/>
            <person name="Fan W."/>
            <person name="Han B."/>
            <person name="Liu H."/>
            <person name="Zheng D."/>
            <person name="Li Q."/>
            <person name="Dong W."/>
            <person name="Yan J."/>
            <person name="Gao M."/>
            <person name="Berry C."/>
            <person name="Yuan Z."/>
        </authorList>
    </citation>
    <scope>NUCLEOTIDE SEQUENCE [LARGE SCALE GENOMIC DNA]</scope>
    <source>
        <strain evidence="1 2">C3-41</strain>
    </source>
</reference>
<gene>
    <name evidence="1" type="ordered locus">Bsph_0340</name>
</gene>
<sequence length="51" mass="5804">MERLEVIFMKKVISGQQDEFKGNDTANGIDKMFSGQPVHPTCRNMFEADIV</sequence>
<dbReference type="Proteomes" id="UP000002164">
    <property type="component" value="Chromosome"/>
</dbReference>
<protein>
    <submittedName>
        <fullName evidence="1">Uncharacterized protein</fullName>
    </submittedName>
</protein>
<accession>B1HUT7</accession>
<dbReference type="AlphaFoldDB" id="B1HUT7"/>
<dbReference type="EnsemblBacteria" id="ACA37967">
    <property type="protein sequence ID" value="ACA37967"/>
    <property type="gene ID" value="Bsph_0340"/>
</dbReference>